<protein>
    <submittedName>
        <fullName evidence="1">Uncharacterized protein</fullName>
    </submittedName>
</protein>
<dbReference type="AlphaFoldDB" id="A0A3R7D1Y2"/>
<gene>
    <name evidence="1" type="ORF">CSKR_109428</name>
</gene>
<dbReference type="Proteomes" id="UP000286415">
    <property type="component" value="Unassembled WGS sequence"/>
</dbReference>
<sequence>MNLCTVREIPLKPQPLVRWSADNIRFVGARWLKWLQCECTDRKVRDSNPTSASRLPGLGNPAVSHSSCFLLVAWQLGTGKVLQLNFFIR</sequence>
<reference evidence="1 2" key="2">
    <citation type="journal article" date="2021" name="Genomics">
        <title>High-quality reference genome for Clonorchis sinensis.</title>
        <authorList>
            <person name="Young N.D."/>
            <person name="Stroehlein A.J."/>
            <person name="Kinkar L."/>
            <person name="Wang T."/>
            <person name="Sohn W.M."/>
            <person name="Chang B.C.H."/>
            <person name="Kaur P."/>
            <person name="Weisz D."/>
            <person name="Dudchenko O."/>
            <person name="Aiden E.L."/>
            <person name="Korhonen P.K."/>
            <person name="Gasser R.B."/>
        </authorList>
    </citation>
    <scope>NUCLEOTIDE SEQUENCE [LARGE SCALE GENOMIC DNA]</scope>
    <source>
        <strain evidence="1">Cs-k2</strain>
    </source>
</reference>
<accession>A0A3R7D1Y2</accession>
<dbReference type="EMBL" id="NIRI02000013">
    <property type="protein sequence ID" value="KAG5453008.1"/>
    <property type="molecule type" value="Genomic_DNA"/>
</dbReference>
<evidence type="ECO:0000313" key="1">
    <source>
        <dbReference type="EMBL" id="KAG5453008.1"/>
    </source>
</evidence>
<name>A0A3R7D1Y2_CLOSI</name>
<dbReference type="InParanoid" id="A0A3R7D1Y2"/>
<evidence type="ECO:0000313" key="2">
    <source>
        <dbReference type="Proteomes" id="UP000286415"/>
    </source>
</evidence>
<keyword evidence="2" id="KW-1185">Reference proteome</keyword>
<comment type="caution">
    <text evidence="1">The sequence shown here is derived from an EMBL/GenBank/DDBJ whole genome shotgun (WGS) entry which is preliminary data.</text>
</comment>
<dbReference type="OrthoDB" id="10514854at2759"/>
<proteinExistence type="predicted"/>
<reference evidence="1 2" key="1">
    <citation type="journal article" date="2018" name="Biotechnol. Adv.">
        <title>Improved genomic resources and new bioinformatic workflow for the carcinogenic parasite Clonorchis sinensis: Biotechnological implications.</title>
        <authorList>
            <person name="Wang D."/>
            <person name="Korhonen P.K."/>
            <person name="Gasser R.B."/>
            <person name="Young N.D."/>
        </authorList>
    </citation>
    <scope>NUCLEOTIDE SEQUENCE [LARGE SCALE GENOMIC DNA]</scope>
    <source>
        <strain evidence="1">Cs-k2</strain>
    </source>
</reference>
<organism evidence="1 2">
    <name type="scientific">Clonorchis sinensis</name>
    <name type="common">Chinese liver fluke</name>
    <dbReference type="NCBI Taxonomy" id="79923"/>
    <lineage>
        <taxon>Eukaryota</taxon>
        <taxon>Metazoa</taxon>
        <taxon>Spiralia</taxon>
        <taxon>Lophotrochozoa</taxon>
        <taxon>Platyhelminthes</taxon>
        <taxon>Trematoda</taxon>
        <taxon>Digenea</taxon>
        <taxon>Opisthorchiida</taxon>
        <taxon>Opisthorchiata</taxon>
        <taxon>Opisthorchiidae</taxon>
        <taxon>Clonorchis</taxon>
    </lineage>
</organism>